<comment type="caution">
    <text evidence="1">The sequence shown here is derived from an EMBL/GenBank/DDBJ whole genome shotgun (WGS) entry which is preliminary data.</text>
</comment>
<name>A0A433P6R6_9FUNG</name>
<organism evidence="1 2">
    <name type="scientific">Jimgerdemannia flammicorona</name>
    <dbReference type="NCBI Taxonomy" id="994334"/>
    <lineage>
        <taxon>Eukaryota</taxon>
        <taxon>Fungi</taxon>
        <taxon>Fungi incertae sedis</taxon>
        <taxon>Mucoromycota</taxon>
        <taxon>Mucoromycotina</taxon>
        <taxon>Endogonomycetes</taxon>
        <taxon>Endogonales</taxon>
        <taxon>Endogonaceae</taxon>
        <taxon>Jimgerdemannia</taxon>
    </lineage>
</organism>
<accession>A0A433P6R6</accession>
<dbReference type="EMBL" id="RBNJ01030494">
    <property type="protein sequence ID" value="RUS13254.1"/>
    <property type="molecule type" value="Genomic_DNA"/>
</dbReference>
<sequence>MTPIKTKQEKYKKYQILHALQDFYFIELGEREKNKKYALMHFTKNQKDTDSSLVNYCFNLAEKAKSKLKNCVLREKKELLNR</sequence>
<gene>
    <name evidence="1" type="ORF">BC938DRAFT_478004</name>
</gene>
<proteinExistence type="predicted"/>
<evidence type="ECO:0000313" key="2">
    <source>
        <dbReference type="Proteomes" id="UP000274822"/>
    </source>
</evidence>
<reference evidence="1 2" key="1">
    <citation type="journal article" date="2018" name="New Phytol.">
        <title>Phylogenomics of Endogonaceae and evolution of mycorrhizas within Mucoromycota.</title>
        <authorList>
            <person name="Chang Y."/>
            <person name="Desiro A."/>
            <person name="Na H."/>
            <person name="Sandor L."/>
            <person name="Lipzen A."/>
            <person name="Clum A."/>
            <person name="Barry K."/>
            <person name="Grigoriev I.V."/>
            <person name="Martin F.M."/>
            <person name="Stajich J.E."/>
            <person name="Smith M.E."/>
            <person name="Bonito G."/>
            <person name="Spatafora J.W."/>
        </authorList>
    </citation>
    <scope>NUCLEOTIDE SEQUENCE [LARGE SCALE GENOMIC DNA]</scope>
    <source>
        <strain evidence="1 2">AD002</strain>
    </source>
</reference>
<dbReference type="AlphaFoldDB" id="A0A433P6R6"/>
<protein>
    <submittedName>
        <fullName evidence="1">Uncharacterized protein</fullName>
    </submittedName>
</protein>
<keyword evidence="2" id="KW-1185">Reference proteome</keyword>
<dbReference type="Proteomes" id="UP000274822">
    <property type="component" value="Unassembled WGS sequence"/>
</dbReference>
<evidence type="ECO:0000313" key="1">
    <source>
        <dbReference type="EMBL" id="RUS13254.1"/>
    </source>
</evidence>